<evidence type="ECO:0000256" key="1">
    <source>
        <dbReference type="ARBA" id="ARBA00008553"/>
    </source>
</evidence>
<protein>
    <submittedName>
        <fullName evidence="6">Ribosomal protein L5</fullName>
    </submittedName>
</protein>
<dbReference type="Pfam" id="PF00673">
    <property type="entry name" value="Ribosomal_L5_C"/>
    <property type="match status" value="1"/>
</dbReference>
<organism evidence="6">
    <name type="scientific">Didymosphenia geminata</name>
    <name type="common">rock snot</name>
    <dbReference type="NCBI Taxonomy" id="1115533"/>
    <lineage>
        <taxon>Eukaryota</taxon>
        <taxon>Sar</taxon>
        <taxon>Stramenopiles</taxon>
        <taxon>Ochrophyta</taxon>
        <taxon>Bacillariophyta</taxon>
        <taxon>Bacillariophyceae</taxon>
        <taxon>Bacillariophycidae</taxon>
        <taxon>Cymbellales</taxon>
        <taxon>Gomphonemataceae</taxon>
        <taxon>Didymosphenia</taxon>
    </lineage>
</organism>
<dbReference type="InterPro" id="IPR022803">
    <property type="entry name" value="Ribosomal_uL5_dom_sf"/>
</dbReference>
<dbReference type="InterPro" id="IPR031309">
    <property type="entry name" value="Ribosomal_uL5_C"/>
</dbReference>
<name>A0A1L4BMD3_9STRA</name>
<evidence type="ECO:0000313" key="6">
    <source>
        <dbReference type="EMBL" id="API83117.1"/>
    </source>
</evidence>
<dbReference type="SUPFAM" id="SSF55282">
    <property type="entry name" value="RL5-like"/>
    <property type="match status" value="1"/>
</dbReference>
<reference evidence="6" key="1">
    <citation type="submission" date="2016-09" db="EMBL/GenBank/DDBJ databases">
        <title>The complete mitochondrial genome of the stalk-forming diatom Didymosphenia geminata.</title>
        <authorList>
            <person name="Aunins A.W."/>
            <person name="King T.L."/>
            <person name="Hamilton D."/>
        </authorList>
    </citation>
    <scope>NUCLEOTIDE SEQUENCE</scope>
</reference>
<keyword evidence="3 4" id="KW-0687">Ribonucleoprotein</keyword>
<sequence length="180" mass="20967">MNYLQFYYNTTLKYEYINKFISYNSRNIPIVKKIVLNFGCKSANIKELASSLLALELITGQEGELNRTKYSNILLKIRKGNPTGCKVTLAKIKSFIFLQKIVTEIIPNIKNFNGFLNKNKTNSFSFNLLDIFNFSDLEQRYYLFNILHKLNITIITNSNSNLELMFLLNSLKILVLNKRK</sequence>
<keyword evidence="6" id="KW-0496">Mitochondrion</keyword>
<evidence type="ECO:0000256" key="3">
    <source>
        <dbReference type="ARBA" id="ARBA00023274"/>
    </source>
</evidence>
<evidence type="ECO:0000256" key="4">
    <source>
        <dbReference type="RuleBase" id="RU003930"/>
    </source>
</evidence>
<dbReference type="EMBL" id="KX889125">
    <property type="protein sequence ID" value="API83117.1"/>
    <property type="molecule type" value="Genomic_DNA"/>
</dbReference>
<accession>A0A1L4BMD3</accession>
<evidence type="ECO:0000256" key="2">
    <source>
        <dbReference type="ARBA" id="ARBA00022980"/>
    </source>
</evidence>
<dbReference type="GO" id="GO:1990904">
    <property type="term" value="C:ribonucleoprotein complex"/>
    <property type="evidence" value="ECO:0007669"/>
    <property type="project" value="UniProtKB-KW"/>
</dbReference>
<dbReference type="GO" id="GO:0005840">
    <property type="term" value="C:ribosome"/>
    <property type="evidence" value="ECO:0007669"/>
    <property type="project" value="UniProtKB-KW"/>
</dbReference>
<dbReference type="AlphaFoldDB" id="A0A1L4BMD3"/>
<feature type="domain" description="Large ribosomal subunit protein uL5 C-terminal" evidence="5">
    <location>
        <begin position="82"/>
        <end position="173"/>
    </location>
</feature>
<dbReference type="GeneID" id="30683896"/>
<geneLocation type="mitochondrion" evidence="6"/>
<dbReference type="PANTHER" id="PTHR11994">
    <property type="entry name" value="60S RIBOSOMAL PROTEIN L11-RELATED"/>
    <property type="match status" value="1"/>
</dbReference>
<proteinExistence type="inferred from homology"/>
<keyword evidence="2 4" id="KW-0689">Ribosomal protein</keyword>
<evidence type="ECO:0000259" key="5">
    <source>
        <dbReference type="Pfam" id="PF00673"/>
    </source>
</evidence>
<gene>
    <name evidence="6" type="primary">rpl5</name>
</gene>
<dbReference type="GO" id="GO:0003735">
    <property type="term" value="F:structural constituent of ribosome"/>
    <property type="evidence" value="ECO:0007669"/>
    <property type="project" value="InterPro"/>
</dbReference>
<dbReference type="RefSeq" id="YP_009329926.1">
    <property type="nucleotide sequence ID" value="NC_032171.1"/>
</dbReference>
<dbReference type="Gene3D" id="3.30.1440.10">
    <property type="match status" value="1"/>
</dbReference>
<dbReference type="GO" id="GO:0006412">
    <property type="term" value="P:translation"/>
    <property type="evidence" value="ECO:0007669"/>
    <property type="project" value="InterPro"/>
</dbReference>
<dbReference type="PIRSF" id="PIRSF002161">
    <property type="entry name" value="Ribosomal_L5"/>
    <property type="match status" value="1"/>
</dbReference>
<dbReference type="InterPro" id="IPR002132">
    <property type="entry name" value="Ribosomal_uL5"/>
</dbReference>
<comment type="similarity">
    <text evidence="1 4">Belongs to the universal ribosomal protein uL5 family.</text>
</comment>